<accession>A0A5K7TMA5</accession>
<name>A0A5K7TMA5_PALPL</name>
<dbReference type="SUPFAM" id="SSF54686">
    <property type="entry name" value="Ribosomal protein L16p/L10e"/>
    <property type="match status" value="1"/>
</dbReference>
<dbReference type="PROSITE" id="PS00701">
    <property type="entry name" value="RIBOSOMAL_L16_2"/>
    <property type="match status" value="1"/>
</dbReference>
<dbReference type="PANTHER" id="PTHR12220:SF13">
    <property type="entry name" value="LARGE RIBOSOMAL SUBUNIT PROTEIN UL16M"/>
    <property type="match status" value="1"/>
</dbReference>
<evidence type="ECO:0000256" key="4">
    <source>
        <dbReference type="RuleBase" id="RU004413"/>
    </source>
</evidence>
<dbReference type="CDD" id="cd01433">
    <property type="entry name" value="Ribosomal_L16_L10e"/>
    <property type="match status" value="1"/>
</dbReference>
<proteinExistence type="inferred from homology"/>
<dbReference type="InterPro" id="IPR020798">
    <property type="entry name" value="Ribosomal_uL16_CS"/>
</dbReference>
<comment type="similarity">
    <text evidence="1 4">Belongs to the universal ribosomal protein uL16 family.</text>
</comment>
<dbReference type="InterPro" id="IPR036920">
    <property type="entry name" value="Ribosomal_uL16_sf"/>
</dbReference>
<dbReference type="Pfam" id="PF00252">
    <property type="entry name" value="Ribosomal_L16"/>
    <property type="match status" value="1"/>
</dbReference>
<dbReference type="EMBL" id="AP019296">
    <property type="protein sequence ID" value="BBH10668.1"/>
    <property type="molecule type" value="Genomic_DNA"/>
</dbReference>
<evidence type="ECO:0000256" key="3">
    <source>
        <dbReference type="ARBA" id="ARBA00023274"/>
    </source>
</evidence>
<evidence type="ECO:0000256" key="2">
    <source>
        <dbReference type="ARBA" id="ARBA00022980"/>
    </source>
</evidence>
<evidence type="ECO:0000313" key="5">
    <source>
        <dbReference type="EMBL" id="BBH10668.1"/>
    </source>
</evidence>
<keyword evidence="3 4" id="KW-0687">Ribonucleoprotein</keyword>
<organism evidence="5">
    <name type="scientific">Palmaria palmata</name>
    <name type="common">Dulse</name>
    <name type="synonym">Rhodymenia palmata</name>
    <dbReference type="NCBI Taxonomy" id="2822"/>
    <lineage>
        <taxon>Eukaryota</taxon>
        <taxon>Rhodophyta</taxon>
        <taxon>Florideophyceae</taxon>
        <taxon>Nemaliophycidae</taxon>
        <taxon>Palmariales</taxon>
        <taxon>Palmariaceae</taxon>
        <taxon>Palmaria</taxon>
    </lineage>
</organism>
<dbReference type="InterPro" id="IPR016180">
    <property type="entry name" value="Ribosomal_uL16_dom"/>
</dbReference>
<dbReference type="InterPro" id="IPR000114">
    <property type="entry name" value="Ribosomal_uL16_bact-type"/>
</dbReference>
<sequence>MVTIRYLNQIFMNLNKKLHNKYKTCSSYNSHILKFGEYGFKAHKSSVLTEANIDLLQRSLSKFLKKISKGSKVTKYWNRLQVNSTVTRLSLESRMGKGKGAILHKILYVKKGQIIFEFSSIPLTQISIVLSFLNSKLPLSIKLLKRSI</sequence>
<dbReference type="GO" id="GO:0032543">
    <property type="term" value="P:mitochondrial translation"/>
    <property type="evidence" value="ECO:0007669"/>
    <property type="project" value="TreeGrafter"/>
</dbReference>
<keyword evidence="2 4" id="KW-0689">Ribosomal protein</keyword>
<dbReference type="GO" id="GO:0003735">
    <property type="term" value="F:structural constituent of ribosome"/>
    <property type="evidence" value="ECO:0007669"/>
    <property type="project" value="InterPro"/>
</dbReference>
<geneLocation type="mitochondrion" evidence="5"/>
<dbReference type="AlphaFoldDB" id="A0A5K7TMA5"/>
<dbReference type="PRINTS" id="PR00060">
    <property type="entry name" value="RIBOSOMALL16"/>
</dbReference>
<evidence type="ECO:0000256" key="1">
    <source>
        <dbReference type="ARBA" id="ARBA00008931"/>
    </source>
</evidence>
<protein>
    <submittedName>
        <fullName evidence="5">Ribosomal protein L16</fullName>
    </submittedName>
</protein>
<dbReference type="GO" id="GO:0005762">
    <property type="term" value="C:mitochondrial large ribosomal subunit"/>
    <property type="evidence" value="ECO:0007669"/>
    <property type="project" value="TreeGrafter"/>
</dbReference>
<gene>
    <name evidence="5" type="primary">rpl16</name>
</gene>
<reference evidence="5" key="1">
    <citation type="journal article" date="2019" name="Mitochondrial DNA Part B Resour">
        <title>Complete sequence of mitochondrial DNA of red alga dulse Palmaria palmata (Linnaeus) Weber and Mohr in Japan.</title>
        <authorList>
            <person name="Kumagai Y."/>
            <person name="Tsubouchi R."/>
            <person name="Miyabe Y."/>
            <person name="Takeda T."/>
            <person name="Adachi K."/>
            <person name="Yasui H."/>
            <person name="Kishimura H."/>
        </authorList>
    </citation>
    <scope>NUCLEOTIDE SEQUENCE</scope>
</reference>
<keyword evidence="5" id="KW-0496">Mitochondrion</keyword>
<dbReference type="GO" id="GO:0019843">
    <property type="term" value="F:rRNA binding"/>
    <property type="evidence" value="ECO:0007669"/>
    <property type="project" value="InterPro"/>
</dbReference>
<dbReference type="PANTHER" id="PTHR12220">
    <property type="entry name" value="50S/60S RIBOSOMAL PROTEIN L16"/>
    <property type="match status" value="1"/>
</dbReference>
<dbReference type="Gene3D" id="3.90.1170.10">
    <property type="entry name" value="Ribosomal protein L10e/L16"/>
    <property type="match status" value="1"/>
</dbReference>
<dbReference type="InterPro" id="IPR047873">
    <property type="entry name" value="Ribosomal_uL16"/>
</dbReference>